<comment type="caution">
    <text evidence="2">The sequence shown here is derived from an EMBL/GenBank/DDBJ whole genome shotgun (WGS) entry which is preliminary data.</text>
</comment>
<sequence>MKRPAGGQVAKPVRAQGARHPRPAPRQELEAAPAALPEVVAEGNTQADWSAWEDSMMVLDSQFQALDPGARIQVRDTRPSQLDELDPFAGVASRRQR</sequence>
<dbReference type="RefSeq" id="WP_171561396.1">
    <property type="nucleotide sequence ID" value="NZ_JABFCS010000001.1"/>
</dbReference>
<reference evidence="2 3" key="2">
    <citation type="submission" date="2020-06" db="EMBL/GenBank/DDBJ databases">
        <title>Ramlibacter rhizophilus sp. nov., isolated from rhizosphere soil of national flower Mugunghwa from South Korea.</title>
        <authorList>
            <person name="Zheng-Fei Y."/>
            <person name="Huan T."/>
        </authorList>
    </citation>
    <scope>NUCLEOTIDE SEQUENCE [LARGE SCALE GENOMIC DNA]</scope>
    <source>
        <strain evidence="2 3">B156</strain>
    </source>
</reference>
<accession>A0A849K852</accession>
<feature type="region of interest" description="Disordered" evidence="1">
    <location>
        <begin position="75"/>
        <end position="97"/>
    </location>
</feature>
<reference evidence="2 3" key="1">
    <citation type="submission" date="2020-05" db="EMBL/GenBank/DDBJ databases">
        <authorList>
            <person name="Khan S.A."/>
            <person name="Jeon C.O."/>
            <person name="Chun B.H."/>
        </authorList>
    </citation>
    <scope>NUCLEOTIDE SEQUENCE [LARGE SCALE GENOMIC DNA]</scope>
    <source>
        <strain evidence="2 3">B156</strain>
    </source>
</reference>
<name>A0A849K852_9BURK</name>
<keyword evidence="3" id="KW-1185">Reference proteome</keyword>
<proteinExistence type="predicted"/>
<feature type="region of interest" description="Disordered" evidence="1">
    <location>
        <begin position="1"/>
        <end position="32"/>
    </location>
</feature>
<protein>
    <submittedName>
        <fullName evidence="2">Uncharacterized protein</fullName>
    </submittedName>
</protein>
<gene>
    <name evidence="2" type="ORF">HK415_17205</name>
</gene>
<evidence type="ECO:0000313" key="2">
    <source>
        <dbReference type="EMBL" id="NNU44532.1"/>
    </source>
</evidence>
<evidence type="ECO:0000256" key="1">
    <source>
        <dbReference type="SAM" id="MobiDB-lite"/>
    </source>
</evidence>
<dbReference type="EMBL" id="JABFCS010000001">
    <property type="protein sequence ID" value="NNU44532.1"/>
    <property type="molecule type" value="Genomic_DNA"/>
</dbReference>
<dbReference type="AlphaFoldDB" id="A0A849K852"/>
<organism evidence="2 3">
    <name type="scientific">Ramlibacter montanisoli</name>
    <dbReference type="NCBI Taxonomy" id="2732512"/>
    <lineage>
        <taxon>Bacteria</taxon>
        <taxon>Pseudomonadati</taxon>
        <taxon>Pseudomonadota</taxon>
        <taxon>Betaproteobacteria</taxon>
        <taxon>Burkholderiales</taxon>
        <taxon>Comamonadaceae</taxon>
        <taxon>Ramlibacter</taxon>
    </lineage>
</organism>
<dbReference type="Proteomes" id="UP000552954">
    <property type="component" value="Unassembled WGS sequence"/>
</dbReference>
<evidence type="ECO:0000313" key="3">
    <source>
        <dbReference type="Proteomes" id="UP000552954"/>
    </source>
</evidence>